<evidence type="ECO:0000256" key="5">
    <source>
        <dbReference type="ARBA" id="ARBA00025846"/>
    </source>
</evidence>
<evidence type="ECO:0000256" key="4">
    <source>
        <dbReference type="ARBA" id="ARBA00025583"/>
    </source>
</evidence>
<keyword evidence="3" id="KW-0560">Oxidoreductase</keyword>
<dbReference type="EMBL" id="FOHU01000035">
    <property type="protein sequence ID" value="SET79731.1"/>
    <property type="molecule type" value="Genomic_DNA"/>
</dbReference>
<comment type="similarity">
    <text evidence="1">Belongs to the GrdA family.</text>
</comment>
<comment type="catalytic activity">
    <reaction evidence="7">
        <text>acetyl phosphate + trimethylamine + [thioredoxin]-disulfide + H2O = glycine betaine + [thioredoxin]-dithiol + phosphate + H(+)</text>
        <dbReference type="Rhea" id="RHEA:11848"/>
        <dbReference type="Rhea" id="RHEA-COMP:10698"/>
        <dbReference type="Rhea" id="RHEA-COMP:10700"/>
        <dbReference type="ChEBI" id="CHEBI:15377"/>
        <dbReference type="ChEBI" id="CHEBI:15378"/>
        <dbReference type="ChEBI" id="CHEBI:17750"/>
        <dbReference type="ChEBI" id="CHEBI:22191"/>
        <dbReference type="ChEBI" id="CHEBI:29950"/>
        <dbReference type="ChEBI" id="CHEBI:43474"/>
        <dbReference type="ChEBI" id="CHEBI:50058"/>
        <dbReference type="ChEBI" id="CHEBI:58389"/>
        <dbReference type="EC" id="1.21.4.4"/>
    </reaction>
</comment>
<evidence type="ECO:0000256" key="3">
    <source>
        <dbReference type="ARBA" id="ARBA00023002"/>
    </source>
</evidence>
<comment type="function">
    <text evidence="4">In the first step of glycine, betaine and sarcosine reductases, the substrate is bound to component PB via a Schiff base intermediate. Then the PB-activated substrate is nucleophilically attacked by the selenol anion of component PA to transform it to a carboxymethylated selenoether and the respective amine. By action of component PC, acetyl phosphate is formed, leaving component PA in its oxidized state. Finally component PA becomes reduced by the thioredoxin system to start a new catalytic cycle of reductive deamination.</text>
</comment>
<organism evidence="9 10">
    <name type="scientific">Natronincola peptidivorans</name>
    <dbReference type="NCBI Taxonomy" id="426128"/>
    <lineage>
        <taxon>Bacteria</taxon>
        <taxon>Bacillati</taxon>
        <taxon>Bacillota</taxon>
        <taxon>Clostridia</taxon>
        <taxon>Peptostreptococcales</taxon>
        <taxon>Natronincolaceae</taxon>
        <taxon>Natronincola</taxon>
    </lineage>
</organism>
<dbReference type="Pfam" id="PF04723">
    <property type="entry name" value="GRDA"/>
    <property type="match status" value="1"/>
</dbReference>
<keyword evidence="10" id="KW-1185">Reference proteome</keyword>
<dbReference type="PIRSF" id="PIRSF000181">
    <property type="entry name" value="Grc_selenoprot_A"/>
    <property type="match status" value="1"/>
</dbReference>
<evidence type="ECO:0000256" key="8">
    <source>
        <dbReference type="ARBA" id="ARBA00048720"/>
    </source>
</evidence>
<dbReference type="AlphaFoldDB" id="A0A1I0H803"/>
<protein>
    <submittedName>
        <fullName evidence="9">Glycine reductase complex selenoprotein A</fullName>
    </submittedName>
</protein>
<dbReference type="STRING" id="426128.SAMN05660297_03540"/>
<evidence type="ECO:0000256" key="7">
    <source>
        <dbReference type="ARBA" id="ARBA00048189"/>
    </source>
</evidence>
<keyword evidence="2" id="KW-0712">Selenocysteine</keyword>
<dbReference type="GO" id="GO:0033794">
    <property type="term" value="F:sarcosine reductase activity"/>
    <property type="evidence" value="ECO:0007669"/>
    <property type="project" value="UniProtKB-EC"/>
</dbReference>
<reference evidence="9 10" key="1">
    <citation type="submission" date="2016-10" db="EMBL/GenBank/DDBJ databases">
        <authorList>
            <person name="de Groot N.N."/>
        </authorList>
    </citation>
    <scope>NUCLEOTIDE SEQUENCE [LARGE SCALE GENOMIC DNA]</scope>
    <source>
        <strain evidence="9 10">DSM 18979</strain>
    </source>
</reference>
<comment type="subunit">
    <text evidence="5">Monomer. Component of the glycine, sarcosine and betaine reductase complexes, together with components B and C.</text>
</comment>
<sequence length="109" mass="11946">MDLENQQRVKDLTDKYSPENVIVLLGAAEAESSGLAAETVTAGDPTFAGPLAGVQLGLRVYHVVEPQFKDEVNAEVYDDQIGMMEMVLDVDGIIEEMSAIRSEHCKYND</sequence>
<dbReference type="Proteomes" id="UP000199568">
    <property type="component" value="Unassembled WGS sequence"/>
</dbReference>
<dbReference type="GO" id="GO:0030699">
    <property type="term" value="F:glycine reductase activity"/>
    <property type="evidence" value="ECO:0007669"/>
    <property type="project" value="UniProtKB-EC"/>
</dbReference>
<evidence type="ECO:0000313" key="9">
    <source>
        <dbReference type="EMBL" id="SET79731.1"/>
    </source>
</evidence>
<proteinExistence type="inferred from homology"/>
<dbReference type="GO" id="GO:0033795">
    <property type="term" value="F:betaine reductase activity"/>
    <property type="evidence" value="ECO:0007669"/>
    <property type="project" value="UniProtKB-EC"/>
</dbReference>
<name>A0A1I0H803_9FIRM</name>
<gene>
    <name evidence="9" type="ORF">SAMN05660297_03540</name>
</gene>
<comment type="catalytic activity">
    <reaction evidence="8">
        <text>acetyl phosphate + methylamine + [thioredoxin]-disulfide + H2O = sarcosine + [thioredoxin]-dithiol + phosphate + H(+)</text>
        <dbReference type="Rhea" id="RHEA:12825"/>
        <dbReference type="Rhea" id="RHEA-COMP:10698"/>
        <dbReference type="Rhea" id="RHEA-COMP:10700"/>
        <dbReference type="ChEBI" id="CHEBI:15377"/>
        <dbReference type="ChEBI" id="CHEBI:15378"/>
        <dbReference type="ChEBI" id="CHEBI:22191"/>
        <dbReference type="ChEBI" id="CHEBI:29950"/>
        <dbReference type="ChEBI" id="CHEBI:43474"/>
        <dbReference type="ChEBI" id="CHEBI:50058"/>
        <dbReference type="ChEBI" id="CHEBI:57433"/>
        <dbReference type="ChEBI" id="CHEBI:59338"/>
        <dbReference type="EC" id="1.21.4.3"/>
    </reaction>
</comment>
<accession>A0A1I0H803</accession>
<dbReference type="InterPro" id="IPR006812">
    <property type="entry name" value="GRDA"/>
</dbReference>
<dbReference type="GO" id="GO:0030700">
    <property type="term" value="C:glycine reductase complex"/>
    <property type="evidence" value="ECO:0007669"/>
    <property type="project" value="InterPro"/>
</dbReference>
<comment type="catalytic activity">
    <reaction evidence="6">
        <text>acetyl phosphate + [thioredoxin]-disulfide + NH4(+) + H2O = [thioredoxin]-dithiol + glycine + phosphate + H(+)</text>
        <dbReference type="Rhea" id="RHEA:12232"/>
        <dbReference type="Rhea" id="RHEA-COMP:10698"/>
        <dbReference type="Rhea" id="RHEA-COMP:10700"/>
        <dbReference type="ChEBI" id="CHEBI:15377"/>
        <dbReference type="ChEBI" id="CHEBI:15378"/>
        <dbReference type="ChEBI" id="CHEBI:22191"/>
        <dbReference type="ChEBI" id="CHEBI:28938"/>
        <dbReference type="ChEBI" id="CHEBI:29950"/>
        <dbReference type="ChEBI" id="CHEBI:43474"/>
        <dbReference type="ChEBI" id="CHEBI:50058"/>
        <dbReference type="ChEBI" id="CHEBI:57305"/>
        <dbReference type="EC" id="1.21.4.2"/>
    </reaction>
</comment>
<dbReference type="NCBIfam" id="NF040748">
    <property type="entry name" value="reduct_selen_A"/>
    <property type="match status" value="1"/>
</dbReference>
<evidence type="ECO:0000256" key="1">
    <source>
        <dbReference type="ARBA" id="ARBA00010866"/>
    </source>
</evidence>
<evidence type="ECO:0000256" key="6">
    <source>
        <dbReference type="ARBA" id="ARBA00047603"/>
    </source>
</evidence>
<evidence type="ECO:0000256" key="2">
    <source>
        <dbReference type="ARBA" id="ARBA00022933"/>
    </source>
</evidence>
<evidence type="ECO:0000313" key="10">
    <source>
        <dbReference type="Proteomes" id="UP000199568"/>
    </source>
</evidence>